<dbReference type="InterPro" id="IPR011042">
    <property type="entry name" value="6-blade_b-propeller_TolB-like"/>
</dbReference>
<dbReference type="OrthoDB" id="1117425at2"/>
<dbReference type="Gene3D" id="2.120.10.30">
    <property type="entry name" value="TolB, C-terminal domain"/>
    <property type="match status" value="1"/>
</dbReference>
<organism evidence="1 2">
    <name type="scientific">Rhodothermus profundi</name>
    <dbReference type="NCBI Taxonomy" id="633813"/>
    <lineage>
        <taxon>Bacteria</taxon>
        <taxon>Pseudomonadati</taxon>
        <taxon>Rhodothermota</taxon>
        <taxon>Rhodothermia</taxon>
        <taxon>Rhodothermales</taxon>
        <taxon>Rhodothermaceae</taxon>
        <taxon>Rhodothermus</taxon>
    </lineage>
</organism>
<evidence type="ECO:0000313" key="2">
    <source>
        <dbReference type="Proteomes" id="UP000185812"/>
    </source>
</evidence>
<dbReference type="Proteomes" id="UP000185812">
    <property type="component" value="Unassembled WGS sequence"/>
</dbReference>
<sequence length="344" mass="38724">MLCRITDCAFWCAGWWTLVGVVLGVLSCRSPSEPPPPALNPNIVKVGEYYRMGVWPQPHLLYATPPLDRVLLDAQLNALRDTTLIPNGTPAPIFIEASDDGGKLLYVETPLYPRPGYWGPLYELEVATGQRRLLRDSTWAVSSARYLPGSDRWVVFYSYGRLPWNPSGPVAGYYVLDLQTLKDSLLFAYVSPAGPKEIFNGFDISPDGQTLLIPLNHYPIGYPRAPQIIAFDLQTGRADTLSWRFSYDFLWLRFSPDGRQLLYGTYPFGVFDYTSAGWTEIGVIDMRTGERRVLETTTYFACASMDLFPRWSPDGRHIVYSSAPVLCPEGAIGYYSLYILKNVN</sequence>
<protein>
    <submittedName>
        <fullName evidence="1">WD40-like Beta Propeller Repeat</fullName>
    </submittedName>
</protein>
<dbReference type="SUPFAM" id="SSF69304">
    <property type="entry name" value="Tricorn protease N-terminal domain"/>
    <property type="match status" value="1"/>
</dbReference>
<evidence type="ECO:0000313" key="1">
    <source>
        <dbReference type="EMBL" id="SHK88145.1"/>
    </source>
</evidence>
<dbReference type="PROSITE" id="PS51257">
    <property type="entry name" value="PROKAR_LIPOPROTEIN"/>
    <property type="match status" value="1"/>
</dbReference>
<name>A0A1M6W3P8_9BACT</name>
<proteinExistence type="predicted"/>
<accession>A0A1M6W3P8</accession>
<dbReference type="STRING" id="633813.SAMN04488087_2220"/>
<dbReference type="EMBL" id="FRAU01000007">
    <property type="protein sequence ID" value="SHK88145.1"/>
    <property type="molecule type" value="Genomic_DNA"/>
</dbReference>
<gene>
    <name evidence="1" type="ORF">SAMN04488087_2220</name>
</gene>
<reference evidence="2" key="1">
    <citation type="submission" date="2016-11" db="EMBL/GenBank/DDBJ databases">
        <authorList>
            <person name="Varghese N."/>
            <person name="Submissions S."/>
        </authorList>
    </citation>
    <scope>NUCLEOTIDE SEQUENCE [LARGE SCALE GENOMIC DNA]</scope>
    <source>
        <strain evidence="2">DSM 22212</strain>
    </source>
</reference>
<dbReference type="Pfam" id="PF07676">
    <property type="entry name" value="PD40"/>
    <property type="match status" value="1"/>
</dbReference>
<keyword evidence="2" id="KW-1185">Reference proteome</keyword>
<dbReference type="InterPro" id="IPR011659">
    <property type="entry name" value="WD40"/>
</dbReference>
<dbReference type="AlphaFoldDB" id="A0A1M6W3P8"/>